<dbReference type="Gene3D" id="3.30.1460.50">
    <property type="match status" value="1"/>
</dbReference>
<evidence type="ECO:0000256" key="1">
    <source>
        <dbReference type="ARBA" id="ARBA00005696"/>
    </source>
</evidence>
<keyword evidence="5" id="KW-0813">Transport</keyword>
<evidence type="ECO:0000256" key="6">
    <source>
        <dbReference type="ARBA" id="ARBA00023006"/>
    </source>
</evidence>
<dbReference type="OrthoDB" id="4089664at2759"/>
<comment type="similarity">
    <text evidence="1">Belongs to the ATG10 family.</text>
</comment>
<evidence type="ECO:0000313" key="8">
    <source>
        <dbReference type="EMBL" id="KAF2973005.1"/>
    </source>
</evidence>
<dbReference type="GO" id="GO:0005829">
    <property type="term" value="C:cytosol"/>
    <property type="evidence" value="ECO:0007669"/>
    <property type="project" value="TreeGrafter"/>
</dbReference>
<accession>A0A7C8IZH9</accession>
<dbReference type="EMBL" id="WUBL01000003">
    <property type="protein sequence ID" value="KAF2973005.1"/>
    <property type="molecule type" value="Genomic_DNA"/>
</dbReference>
<organism evidence="8 9">
    <name type="scientific">Xylaria multiplex</name>
    <dbReference type="NCBI Taxonomy" id="323545"/>
    <lineage>
        <taxon>Eukaryota</taxon>
        <taxon>Fungi</taxon>
        <taxon>Dikarya</taxon>
        <taxon>Ascomycota</taxon>
        <taxon>Pezizomycotina</taxon>
        <taxon>Sordariomycetes</taxon>
        <taxon>Xylariomycetidae</taxon>
        <taxon>Xylariales</taxon>
        <taxon>Xylariaceae</taxon>
        <taxon>Xylaria</taxon>
    </lineage>
</organism>
<evidence type="ECO:0000313" key="9">
    <source>
        <dbReference type="Proteomes" id="UP000481858"/>
    </source>
</evidence>
<dbReference type="GO" id="GO:0015031">
    <property type="term" value="P:protein transport"/>
    <property type="evidence" value="ECO:0007669"/>
    <property type="project" value="UniProtKB-KW"/>
</dbReference>
<dbReference type="AlphaFoldDB" id="A0A7C8IZH9"/>
<dbReference type="GO" id="GO:0061651">
    <property type="term" value="F:Atg12 conjugating enzyme activity"/>
    <property type="evidence" value="ECO:0007669"/>
    <property type="project" value="TreeGrafter"/>
</dbReference>
<dbReference type="GO" id="GO:0000045">
    <property type="term" value="P:autophagosome assembly"/>
    <property type="evidence" value="ECO:0007669"/>
    <property type="project" value="TreeGrafter"/>
</dbReference>
<comment type="caution">
    <text evidence="8">The sequence shown here is derived from an EMBL/GenBank/DDBJ whole genome shotgun (WGS) entry which is preliminary data.</text>
</comment>
<reference evidence="8 9" key="1">
    <citation type="submission" date="2019-12" db="EMBL/GenBank/DDBJ databases">
        <title>Draft genome sequence of the ascomycete Xylaria multiplex DSM 110363.</title>
        <authorList>
            <person name="Buettner E."/>
            <person name="Kellner H."/>
        </authorList>
    </citation>
    <scope>NUCLEOTIDE SEQUENCE [LARGE SCALE GENOMIC DNA]</scope>
    <source>
        <strain evidence="8 9">DSM 110363</strain>
    </source>
</reference>
<evidence type="ECO:0000256" key="4">
    <source>
        <dbReference type="ARBA" id="ARBA00022786"/>
    </source>
</evidence>
<dbReference type="InParanoid" id="A0A7C8IZH9"/>
<name>A0A7C8IZH9_9PEZI</name>
<evidence type="ECO:0000256" key="2">
    <source>
        <dbReference type="ARBA" id="ARBA00021099"/>
    </source>
</evidence>
<keyword evidence="4" id="KW-0833">Ubl conjugation pathway</keyword>
<dbReference type="Proteomes" id="UP000481858">
    <property type="component" value="Unassembled WGS sequence"/>
</dbReference>
<keyword evidence="9" id="KW-1185">Reference proteome</keyword>
<keyword evidence="5" id="KW-0653">Protein transport</keyword>
<proteinExistence type="inferred from homology"/>
<evidence type="ECO:0000256" key="3">
    <source>
        <dbReference type="ARBA" id="ARBA00022679"/>
    </source>
</evidence>
<gene>
    <name evidence="8" type="ORF">GQX73_g492</name>
</gene>
<keyword evidence="3" id="KW-0808">Transferase</keyword>
<sequence>MAHYMPSYFPPHQHAETTAHNSSTYQCYPFLTTEEFAEVCHYLDAKYCRAPLGPLRRQWRLNLHTALDITATSHSDLLTFIQITRPLEINEVDSQLASGLSNVTLDELSTPLRRSKRQSVRQSTADSIMIRMEEADTEVLRYPSRASFQSSYVVYEIHLHPTYRAPCLWFSLHNLPIDESPLDIDSVFRHLVPDHLKTGLRSQQGAMGGISIEHHPITGVPTFFVHPCFLGDIMAHFDCSKEDYLTVWLGPVGECVGLRIPMEMAVGPGSRAPVSQP</sequence>
<keyword evidence="6" id="KW-0072">Autophagy</keyword>
<dbReference type="GO" id="GO:0000422">
    <property type="term" value="P:autophagy of mitochondrion"/>
    <property type="evidence" value="ECO:0007669"/>
    <property type="project" value="TreeGrafter"/>
</dbReference>
<dbReference type="InterPro" id="IPR007135">
    <property type="entry name" value="Atg3/Atg10"/>
</dbReference>
<evidence type="ECO:0000256" key="5">
    <source>
        <dbReference type="ARBA" id="ARBA00022927"/>
    </source>
</evidence>
<dbReference type="GO" id="GO:0032446">
    <property type="term" value="P:protein modification by small protein conjugation"/>
    <property type="evidence" value="ECO:0007669"/>
    <property type="project" value="TreeGrafter"/>
</dbReference>
<protein>
    <recommendedName>
        <fullName evidence="2">Ubiquitin-like-conjugating enzyme ATG10</fullName>
    </recommendedName>
    <alternativeName>
        <fullName evidence="7">Autophagy-related protein 10</fullName>
    </alternativeName>
</protein>
<dbReference type="Pfam" id="PF03987">
    <property type="entry name" value="Autophagy_act_C"/>
    <property type="match status" value="1"/>
</dbReference>
<evidence type="ECO:0000256" key="7">
    <source>
        <dbReference type="ARBA" id="ARBA00029833"/>
    </source>
</evidence>
<dbReference type="PANTHER" id="PTHR14957:SF1">
    <property type="entry name" value="UBIQUITIN-LIKE-CONJUGATING ENZYME ATG10"/>
    <property type="match status" value="1"/>
</dbReference>
<dbReference type="PANTHER" id="PTHR14957">
    <property type="entry name" value="UBIQUITIN-LIKE-CONJUGATING ENZYME ATG10"/>
    <property type="match status" value="1"/>
</dbReference>